<dbReference type="AlphaFoldDB" id="A0A8H6M4Y8"/>
<evidence type="ECO:0000313" key="3">
    <source>
        <dbReference type="EMBL" id="KAF6753274.1"/>
    </source>
</evidence>
<feature type="compositionally biased region" description="Low complexity" evidence="1">
    <location>
        <begin position="148"/>
        <end position="166"/>
    </location>
</feature>
<name>A0A8H6M4Y8_9AGAR</name>
<proteinExistence type="predicted"/>
<gene>
    <name evidence="2" type="ORF">DFP72DRAFT_902481</name>
    <name evidence="3" type="ORF">DFP72DRAFT_902499</name>
</gene>
<organism evidence="3 4">
    <name type="scientific">Ephemerocybe angulata</name>
    <dbReference type="NCBI Taxonomy" id="980116"/>
    <lineage>
        <taxon>Eukaryota</taxon>
        <taxon>Fungi</taxon>
        <taxon>Dikarya</taxon>
        <taxon>Basidiomycota</taxon>
        <taxon>Agaricomycotina</taxon>
        <taxon>Agaricomycetes</taxon>
        <taxon>Agaricomycetidae</taxon>
        <taxon>Agaricales</taxon>
        <taxon>Agaricineae</taxon>
        <taxon>Psathyrellaceae</taxon>
        <taxon>Ephemerocybe</taxon>
    </lineage>
</organism>
<dbReference type="EMBL" id="JACGCI010000040">
    <property type="protein sequence ID" value="KAF6753271.1"/>
    <property type="molecule type" value="Genomic_DNA"/>
</dbReference>
<reference evidence="3 4" key="1">
    <citation type="submission" date="2020-07" db="EMBL/GenBank/DDBJ databases">
        <title>Comparative genomics of pyrophilous fungi reveals a link between fire events and developmental genes.</title>
        <authorList>
            <consortium name="DOE Joint Genome Institute"/>
            <person name="Steindorff A.S."/>
            <person name="Carver A."/>
            <person name="Calhoun S."/>
            <person name="Stillman K."/>
            <person name="Liu H."/>
            <person name="Lipzen A."/>
            <person name="Pangilinan J."/>
            <person name="Labutti K."/>
            <person name="Bruns T.D."/>
            <person name="Grigoriev I.V."/>
        </authorList>
    </citation>
    <scope>NUCLEOTIDE SEQUENCE [LARGE SCALE GENOMIC DNA]</scope>
    <source>
        <strain evidence="3 4">CBS 144469</strain>
    </source>
</reference>
<evidence type="ECO:0000256" key="1">
    <source>
        <dbReference type="SAM" id="MobiDB-lite"/>
    </source>
</evidence>
<feature type="region of interest" description="Disordered" evidence="1">
    <location>
        <begin position="134"/>
        <end position="175"/>
    </location>
</feature>
<evidence type="ECO:0000313" key="4">
    <source>
        <dbReference type="Proteomes" id="UP000521943"/>
    </source>
</evidence>
<comment type="caution">
    <text evidence="3">The sequence shown here is derived from an EMBL/GenBank/DDBJ whole genome shotgun (WGS) entry which is preliminary data.</text>
</comment>
<dbReference type="EMBL" id="JACGCI010000040">
    <property type="protein sequence ID" value="KAF6753274.1"/>
    <property type="molecule type" value="Genomic_DNA"/>
</dbReference>
<protein>
    <submittedName>
        <fullName evidence="3">Uncharacterized protein</fullName>
    </submittedName>
</protein>
<evidence type="ECO:0000313" key="2">
    <source>
        <dbReference type="EMBL" id="KAF6753271.1"/>
    </source>
</evidence>
<dbReference type="Proteomes" id="UP000521943">
    <property type="component" value="Unassembled WGS sequence"/>
</dbReference>
<accession>A0A8H6M4Y8</accession>
<sequence>MKVVVYGRTTASSSTLWIQRIPPTHVLSEHDVSMPLIPTTTTTTYTYFAHGPSIDDGRRTTQRAEAWIYRDEVASGGKGEGRSLTKGLRTAVQKRTTTTYAGVNELVVVDESAPTSSSMLRVQRSVSNALVTRTKTNSPRDDGSYARATSAKLSTSTTTAHIPRAQAPHRRRPRRLGCSLTNELRMVMSTWPCSRYQYRGRPA</sequence>
<keyword evidence="4" id="KW-1185">Reference proteome</keyword>